<organism evidence="2 3">
    <name type="scientific">Calidithermus roseus</name>
    <dbReference type="NCBI Taxonomy" id="1644118"/>
    <lineage>
        <taxon>Bacteria</taxon>
        <taxon>Thermotogati</taxon>
        <taxon>Deinococcota</taxon>
        <taxon>Deinococci</taxon>
        <taxon>Thermales</taxon>
        <taxon>Thermaceae</taxon>
        <taxon>Calidithermus</taxon>
    </lineage>
</organism>
<name>A0A399ERU6_9DEIN</name>
<dbReference type="EC" id="2.3.1.57" evidence="2"/>
<comment type="caution">
    <text evidence="2">The sequence shown here is derived from an EMBL/GenBank/DDBJ whole genome shotgun (WGS) entry which is preliminary data.</text>
</comment>
<dbReference type="GO" id="GO:0004145">
    <property type="term" value="F:diamine N-acetyltransferase activity"/>
    <property type="evidence" value="ECO:0007669"/>
    <property type="project" value="UniProtKB-EC"/>
</dbReference>
<evidence type="ECO:0000313" key="3">
    <source>
        <dbReference type="Proteomes" id="UP000265341"/>
    </source>
</evidence>
<keyword evidence="2" id="KW-0808">Transferase</keyword>
<dbReference type="Gene3D" id="3.40.630.30">
    <property type="match status" value="1"/>
</dbReference>
<keyword evidence="2" id="KW-0012">Acyltransferase</keyword>
<gene>
    <name evidence="2" type="primary">speG</name>
    <name evidence="2" type="ORF">Mrose_01843</name>
</gene>
<dbReference type="PANTHER" id="PTHR43792:SF1">
    <property type="entry name" value="N-ACETYLTRANSFERASE DOMAIN-CONTAINING PROTEIN"/>
    <property type="match status" value="1"/>
</dbReference>
<proteinExistence type="predicted"/>
<sequence length="182" mass="21646">MPFRLETPRLILRQFEPRDLEALIAYRSDPQVARYQSWDVPYPREKALAFLEEATRARPTPGQWFHMAIESKSSGETLGECAFLWLEDGQQARIVVTLATRHQRQGYAREALERLLEYLFEDLKLHRVHASADVENHAAWHLMIQLGMRLEGQTIESLWLKGRWSSEYHYALLQREWREQRR</sequence>
<feature type="domain" description="N-acetyltransferase" evidence="1">
    <location>
        <begin position="10"/>
        <end position="175"/>
    </location>
</feature>
<dbReference type="PANTHER" id="PTHR43792">
    <property type="entry name" value="GNAT FAMILY, PUTATIVE (AFU_ORTHOLOGUE AFUA_3G00765)-RELATED-RELATED"/>
    <property type="match status" value="1"/>
</dbReference>
<dbReference type="OrthoDB" id="9785602at2"/>
<protein>
    <submittedName>
        <fullName evidence="2">Spermidine N(1)-acetyltransferase</fullName>
        <ecNumber evidence="2">2.3.1.57</ecNumber>
    </submittedName>
</protein>
<dbReference type="InterPro" id="IPR000182">
    <property type="entry name" value="GNAT_dom"/>
</dbReference>
<dbReference type="InterPro" id="IPR016181">
    <property type="entry name" value="Acyl_CoA_acyltransferase"/>
</dbReference>
<dbReference type="EMBL" id="QWLA01000031">
    <property type="protein sequence ID" value="RIH86303.1"/>
    <property type="molecule type" value="Genomic_DNA"/>
</dbReference>
<accession>A0A399ERU6</accession>
<dbReference type="InterPro" id="IPR051531">
    <property type="entry name" value="N-acetyltransferase"/>
</dbReference>
<dbReference type="RefSeq" id="WP_119277612.1">
    <property type="nucleotide sequence ID" value="NZ_QWLA01000031.1"/>
</dbReference>
<keyword evidence="3" id="KW-1185">Reference proteome</keyword>
<dbReference type="AlphaFoldDB" id="A0A399ERU6"/>
<dbReference type="SUPFAM" id="SSF55729">
    <property type="entry name" value="Acyl-CoA N-acyltransferases (Nat)"/>
    <property type="match status" value="1"/>
</dbReference>
<dbReference type="PROSITE" id="PS51186">
    <property type="entry name" value="GNAT"/>
    <property type="match status" value="1"/>
</dbReference>
<evidence type="ECO:0000259" key="1">
    <source>
        <dbReference type="PROSITE" id="PS51186"/>
    </source>
</evidence>
<evidence type="ECO:0000313" key="2">
    <source>
        <dbReference type="EMBL" id="RIH86303.1"/>
    </source>
</evidence>
<reference evidence="2 3" key="1">
    <citation type="submission" date="2018-08" db="EMBL/GenBank/DDBJ databases">
        <title>Meiothermus roseus NBRC 110900 genome sequencing project.</title>
        <authorList>
            <person name="Da Costa M.S."/>
            <person name="Albuquerque L."/>
            <person name="Raposo P."/>
            <person name="Froufe H.J.C."/>
            <person name="Barroso C.S."/>
            <person name="Egas C."/>
        </authorList>
    </citation>
    <scope>NUCLEOTIDE SEQUENCE [LARGE SCALE GENOMIC DNA]</scope>
    <source>
        <strain evidence="2 3">NBRC 110900</strain>
    </source>
</reference>
<dbReference type="Proteomes" id="UP000265341">
    <property type="component" value="Unassembled WGS sequence"/>
</dbReference>
<dbReference type="Pfam" id="PF13302">
    <property type="entry name" value="Acetyltransf_3"/>
    <property type="match status" value="1"/>
</dbReference>